<dbReference type="InterPro" id="IPR017969">
    <property type="entry name" value="Heavy-metal-associated_CS"/>
</dbReference>
<keyword evidence="1" id="KW-0479">Metal-binding</keyword>
<dbReference type="Gene3D" id="3.30.70.100">
    <property type="match status" value="1"/>
</dbReference>
<dbReference type="RefSeq" id="WP_125244032.1">
    <property type="nucleotide sequence ID" value="NZ_RSED01000011.1"/>
</dbReference>
<organism evidence="3 4">
    <name type="scientific">Aquabacterium soli</name>
    <dbReference type="NCBI Taxonomy" id="2493092"/>
    <lineage>
        <taxon>Bacteria</taxon>
        <taxon>Pseudomonadati</taxon>
        <taxon>Pseudomonadota</taxon>
        <taxon>Betaproteobacteria</taxon>
        <taxon>Burkholderiales</taxon>
        <taxon>Aquabacterium</taxon>
    </lineage>
</organism>
<dbReference type="InterPro" id="IPR036163">
    <property type="entry name" value="HMA_dom_sf"/>
</dbReference>
<dbReference type="Pfam" id="PF00403">
    <property type="entry name" value="HMA"/>
    <property type="match status" value="1"/>
</dbReference>
<dbReference type="InterPro" id="IPR006121">
    <property type="entry name" value="HMA_dom"/>
</dbReference>
<dbReference type="PROSITE" id="PS01047">
    <property type="entry name" value="HMA_1"/>
    <property type="match status" value="1"/>
</dbReference>
<gene>
    <name evidence="3" type="ORF">EIP75_14660</name>
</gene>
<evidence type="ECO:0000313" key="3">
    <source>
        <dbReference type="EMBL" id="RRS03498.1"/>
    </source>
</evidence>
<sequence>MITFEVKDMTCGHCVSTITKAVRAVDKEATVRIELQSHQVQIEPTEADADELRDAIQEAGYTPVVVTNGPLKPEKASRGGCCCG</sequence>
<dbReference type="GO" id="GO:0046872">
    <property type="term" value="F:metal ion binding"/>
    <property type="evidence" value="ECO:0007669"/>
    <property type="project" value="UniProtKB-KW"/>
</dbReference>
<protein>
    <submittedName>
        <fullName evidence="3">Copper chaperone</fullName>
    </submittedName>
</protein>
<accession>A0A3R8TAV2</accession>
<evidence type="ECO:0000256" key="1">
    <source>
        <dbReference type="ARBA" id="ARBA00022723"/>
    </source>
</evidence>
<dbReference type="SUPFAM" id="SSF55008">
    <property type="entry name" value="HMA, heavy metal-associated domain"/>
    <property type="match status" value="1"/>
</dbReference>
<keyword evidence="4" id="KW-1185">Reference proteome</keyword>
<evidence type="ECO:0000259" key="2">
    <source>
        <dbReference type="PROSITE" id="PS50846"/>
    </source>
</evidence>
<dbReference type="OrthoDB" id="9813965at2"/>
<comment type="caution">
    <text evidence="3">The sequence shown here is derived from an EMBL/GenBank/DDBJ whole genome shotgun (WGS) entry which is preliminary data.</text>
</comment>
<dbReference type="Proteomes" id="UP000269265">
    <property type="component" value="Unassembled WGS sequence"/>
</dbReference>
<dbReference type="CDD" id="cd00371">
    <property type="entry name" value="HMA"/>
    <property type="match status" value="1"/>
</dbReference>
<proteinExistence type="predicted"/>
<dbReference type="AlphaFoldDB" id="A0A3R8TAV2"/>
<dbReference type="EMBL" id="RSED01000011">
    <property type="protein sequence ID" value="RRS03498.1"/>
    <property type="molecule type" value="Genomic_DNA"/>
</dbReference>
<feature type="domain" description="HMA" evidence="2">
    <location>
        <begin position="1"/>
        <end position="64"/>
    </location>
</feature>
<evidence type="ECO:0000313" key="4">
    <source>
        <dbReference type="Proteomes" id="UP000269265"/>
    </source>
</evidence>
<name>A0A3R8TAV2_9BURK</name>
<dbReference type="PROSITE" id="PS50846">
    <property type="entry name" value="HMA_2"/>
    <property type="match status" value="1"/>
</dbReference>
<reference evidence="3 4" key="1">
    <citation type="submission" date="2018-12" db="EMBL/GenBank/DDBJ databases">
        <title>The whole draft genome of Aquabacterium sp. SJQ9.</title>
        <authorList>
            <person name="Sun L."/>
            <person name="Gao X."/>
            <person name="Chen W."/>
            <person name="Huang K."/>
        </authorList>
    </citation>
    <scope>NUCLEOTIDE SEQUENCE [LARGE SCALE GENOMIC DNA]</scope>
    <source>
        <strain evidence="3 4">SJQ9</strain>
    </source>
</reference>